<organism evidence="7 8">
    <name type="scientific">Moorena producens 3L</name>
    <dbReference type="NCBI Taxonomy" id="489825"/>
    <lineage>
        <taxon>Bacteria</taxon>
        <taxon>Bacillati</taxon>
        <taxon>Cyanobacteriota</taxon>
        <taxon>Cyanophyceae</taxon>
        <taxon>Coleofasciculales</taxon>
        <taxon>Coleofasciculaceae</taxon>
        <taxon>Moorena</taxon>
    </lineage>
</organism>
<dbReference type="EMBL" id="GL890970">
    <property type="protein sequence ID" value="EGJ29091.1"/>
    <property type="molecule type" value="Genomic_DNA"/>
</dbReference>
<proteinExistence type="predicted"/>
<feature type="transmembrane region" description="Helical" evidence="6">
    <location>
        <begin position="227"/>
        <end position="252"/>
    </location>
</feature>
<evidence type="ECO:0000256" key="3">
    <source>
        <dbReference type="ARBA" id="ARBA00022692"/>
    </source>
</evidence>
<evidence type="ECO:0000256" key="4">
    <source>
        <dbReference type="ARBA" id="ARBA00022989"/>
    </source>
</evidence>
<dbReference type="NCBIfam" id="TIGR00765">
    <property type="entry name" value="yihY_not_rbn"/>
    <property type="match status" value="1"/>
</dbReference>
<dbReference type="Proteomes" id="UP000003959">
    <property type="component" value="Unassembled WGS sequence"/>
</dbReference>
<dbReference type="RefSeq" id="WP_008189848.1">
    <property type="nucleotide sequence ID" value="NZ_MKZR01000001.1"/>
</dbReference>
<dbReference type="eggNOG" id="COG1295">
    <property type="taxonomic scope" value="Bacteria"/>
</dbReference>
<keyword evidence="5 6" id="KW-0472">Membrane</keyword>
<feature type="transmembrane region" description="Helical" evidence="6">
    <location>
        <begin position="190"/>
        <end position="215"/>
    </location>
</feature>
<dbReference type="PIRSF" id="PIRSF035875">
    <property type="entry name" value="RNase_BN"/>
    <property type="match status" value="1"/>
</dbReference>
<evidence type="ECO:0000256" key="2">
    <source>
        <dbReference type="ARBA" id="ARBA00022475"/>
    </source>
</evidence>
<evidence type="ECO:0000313" key="8">
    <source>
        <dbReference type="Proteomes" id="UP000003959"/>
    </source>
</evidence>
<evidence type="ECO:0000256" key="5">
    <source>
        <dbReference type="ARBA" id="ARBA00023136"/>
    </source>
</evidence>
<dbReference type="InterPro" id="IPR017039">
    <property type="entry name" value="Virul_fac_BrkB"/>
</dbReference>
<feature type="transmembrane region" description="Helical" evidence="6">
    <location>
        <begin position="298"/>
        <end position="320"/>
    </location>
</feature>
<dbReference type="Pfam" id="PF03631">
    <property type="entry name" value="Virul_fac_BrkB"/>
    <property type="match status" value="1"/>
</dbReference>
<feature type="transmembrane region" description="Helical" evidence="6">
    <location>
        <begin position="73"/>
        <end position="93"/>
    </location>
</feature>
<evidence type="ECO:0000256" key="1">
    <source>
        <dbReference type="ARBA" id="ARBA00004651"/>
    </source>
</evidence>
<keyword evidence="2" id="KW-1003">Cell membrane</keyword>
<accession>F4Y1E9</accession>
<protein>
    <submittedName>
        <fullName evidence="7">Putative membrane protein</fullName>
    </submittedName>
</protein>
<keyword evidence="8" id="KW-1185">Reference proteome</keyword>
<feature type="transmembrane region" description="Helical" evidence="6">
    <location>
        <begin position="264"/>
        <end position="286"/>
    </location>
</feature>
<feature type="transmembrane region" description="Helical" evidence="6">
    <location>
        <begin position="147"/>
        <end position="170"/>
    </location>
</feature>
<dbReference type="AlphaFoldDB" id="F4Y1E9"/>
<name>F4Y1E9_9CYAN</name>
<keyword evidence="3 6" id="KW-0812">Transmembrane</keyword>
<comment type="subcellular location">
    <subcellularLocation>
        <location evidence="1">Cell membrane</location>
        <topology evidence="1">Multi-pass membrane protein</topology>
    </subcellularLocation>
</comment>
<sequence>MSIELLNTSNGQTTGKIGKLICSKPLLTSEPMLSKRFFRFFRFFGYLNLVTLRKTFKRAMERRLMGLSAEMAYNAMLALFPAILAILTAIGLFEYSLQLTWYHHPPELSEVAQNQALKMMKEVGPAQAVQPIQEFTEQIHLSTNSSLFSLSFIIAIWVSSGALSAAMNALDHIHHIPREQQRPFWKAKLISLGLTIGSIILLVIASFLVFISHWVLKTVVDTSGASILLTLWSLLTWPVALSMVAASFAFIYRYGPSRWQLGTPILPGAVLAAISWAVASGLFRHYVTANFSNYNKVYGTVTAVIILQLWLYMTSLLLLLGDQLNVIVGEAMQASHRRPRPRKLAKAKKT</sequence>
<dbReference type="HOGENOM" id="CLU_045539_4_2_3"/>
<dbReference type="PANTHER" id="PTHR30213">
    <property type="entry name" value="INNER MEMBRANE PROTEIN YHJD"/>
    <property type="match status" value="1"/>
</dbReference>
<keyword evidence="4 6" id="KW-1133">Transmembrane helix</keyword>
<evidence type="ECO:0000313" key="7">
    <source>
        <dbReference type="EMBL" id="EGJ29091.1"/>
    </source>
</evidence>
<dbReference type="PANTHER" id="PTHR30213:SF0">
    <property type="entry name" value="UPF0761 MEMBRANE PROTEIN YIHY"/>
    <property type="match status" value="1"/>
</dbReference>
<dbReference type="GO" id="GO:0005886">
    <property type="term" value="C:plasma membrane"/>
    <property type="evidence" value="ECO:0007669"/>
    <property type="project" value="UniProtKB-SubCell"/>
</dbReference>
<evidence type="ECO:0000256" key="6">
    <source>
        <dbReference type="SAM" id="Phobius"/>
    </source>
</evidence>
<gene>
    <name evidence="7" type="ORF">LYNGBM3L_67880</name>
</gene>
<reference evidence="8" key="1">
    <citation type="journal article" date="2011" name="Proc. Natl. Acad. Sci. U.S.A.">
        <title>Genomic insights into the physiology and ecology of the marine filamentous cyanobacterium Lyngbya majuscula.</title>
        <authorList>
            <person name="Jones A.C."/>
            <person name="Monroe E.A."/>
            <person name="Podell S."/>
            <person name="Hess W.R."/>
            <person name="Klages S."/>
            <person name="Esquenazi E."/>
            <person name="Niessen S."/>
            <person name="Hoover H."/>
            <person name="Rothmann M."/>
            <person name="Lasken R.S."/>
            <person name="Yates J.R.III."/>
            <person name="Reinhardt R."/>
            <person name="Kube M."/>
            <person name="Burkart M.D."/>
            <person name="Allen E.E."/>
            <person name="Dorrestein P.C."/>
            <person name="Gerwick W.H."/>
            <person name="Gerwick L."/>
        </authorList>
    </citation>
    <scope>NUCLEOTIDE SEQUENCE [LARGE SCALE GENOMIC DNA]</scope>
    <source>
        <strain evidence="8">3L</strain>
    </source>
</reference>